<sequence length="241" mass="26471">MSQSRISVTVGRGGEVVQRRAISTEMYSERSTVAGNSRKRSIRDRLGGEHIDQLGSGQLSSSKRQRQDEASWRLDQQSSEDRHMQTQLTNISNGSQDLRTKLVQKNALRAAQAADYGSSAVSVKDLREKLVGPVSVPQVEHRQELQRHAVPLVRGTSAAVAPGITRLVGARANPITKNPSVEEQTVGALLQSLGLSKYLISFQVEEVDMAALRHMSDEDLKELGLPMGPRKKILLALSSRR</sequence>
<keyword evidence="2" id="KW-1185">Reference proteome</keyword>
<name>A0ACC2EDC6_DIPCM</name>
<reference evidence="2" key="1">
    <citation type="journal article" date="2024" name="Proc. Natl. Acad. Sci. U.S.A.">
        <title>Extraordinary preservation of gene collinearity over three hundred million years revealed in homosporous lycophytes.</title>
        <authorList>
            <person name="Li C."/>
            <person name="Wickell D."/>
            <person name="Kuo L.Y."/>
            <person name="Chen X."/>
            <person name="Nie B."/>
            <person name="Liao X."/>
            <person name="Peng D."/>
            <person name="Ji J."/>
            <person name="Jenkins J."/>
            <person name="Williams M."/>
            <person name="Shu S."/>
            <person name="Plott C."/>
            <person name="Barry K."/>
            <person name="Rajasekar S."/>
            <person name="Grimwood J."/>
            <person name="Han X."/>
            <person name="Sun S."/>
            <person name="Hou Z."/>
            <person name="He W."/>
            <person name="Dai G."/>
            <person name="Sun C."/>
            <person name="Schmutz J."/>
            <person name="Leebens-Mack J.H."/>
            <person name="Li F.W."/>
            <person name="Wang L."/>
        </authorList>
    </citation>
    <scope>NUCLEOTIDE SEQUENCE [LARGE SCALE GENOMIC DNA]</scope>
    <source>
        <strain evidence="2">cv. PW_Plant_1</strain>
    </source>
</reference>
<evidence type="ECO:0000313" key="1">
    <source>
        <dbReference type="EMBL" id="KAJ7564504.1"/>
    </source>
</evidence>
<dbReference type="EMBL" id="CM055093">
    <property type="protein sequence ID" value="KAJ7564504.1"/>
    <property type="molecule type" value="Genomic_DNA"/>
</dbReference>
<evidence type="ECO:0000313" key="2">
    <source>
        <dbReference type="Proteomes" id="UP001162992"/>
    </source>
</evidence>
<protein>
    <submittedName>
        <fullName evidence="1">Uncharacterized protein</fullName>
    </submittedName>
</protein>
<organism evidence="1 2">
    <name type="scientific">Diphasiastrum complanatum</name>
    <name type="common">Issler's clubmoss</name>
    <name type="synonym">Lycopodium complanatum</name>
    <dbReference type="NCBI Taxonomy" id="34168"/>
    <lineage>
        <taxon>Eukaryota</taxon>
        <taxon>Viridiplantae</taxon>
        <taxon>Streptophyta</taxon>
        <taxon>Embryophyta</taxon>
        <taxon>Tracheophyta</taxon>
        <taxon>Lycopodiopsida</taxon>
        <taxon>Lycopodiales</taxon>
        <taxon>Lycopodiaceae</taxon>
        <taxon>Lycopodioideae</taxon>
        <taxon>Diphasiastrum</taxon>
    </lineage>
</organism>
<comment type="caution">
    <text evidence="1">The sequence shown here is derived from an EMBL/GenBank/DDBJ whole genome shotgun (WGS) entry which is preliminary data.</text>
</comment>
<proteinExistence type="predicted"/>
<dbReference type="Proteomes" id="UP001162992">
    <property type="component" value="Chromosome 2"/>
</dbReference>
<gene>
    <name evidence="1" type="ORF">O6H91_02G020100</name>
</gene>
<accession>A0ACC2EDC6</accession>